<dbReference type="AlphaFoldDB" id="A0A5B2TDW6"/>
<proteinExistence type="predicted"/>
<dbReference type="RefSeq" id="WP_149813479.1">
    <property type="nucleotide sequence ID" value="NZ_VUKA01000012.1"/>
</dbReference>
<feature type="chain" id="PRO_5022933720" evidence="3">
    <location>
        <begin position="31"/>
        <end position="451"/>
    </location>
</feature>
<accession>A0A5B2TDW6</accession>
<dbReference type="OrthoDB" id="9766989at2"/>
<dbReference type="GO" id="GO:0030288">
    <property type="term" value="C:outer membrane-bounded periplasmic space"/>
    <property type="evidence" value="ECO:0007669"/>
    <property type="project" value="TreeGrafter"/>
</dbReference>
<organism evidence="4 5">
    <name type="scientific">Teichococcus oryzae</name>
    <dbReference type="NCBI Taxonomy" id="1608942"/>
    <lineage>
        <taxon>Bacteria</taxon>
        <taxon>Pseudomonadati</taxon>
        <taxon>Pseudomonadota</taxon>
        <taxon>Alphaproteobacteria</taxon>
        <taxon>Acetobacterales</taxon>
        <taxon>Roseomonadaceae</taxon>
        <taxon>Roseomonas</taxon>
    </lineage>
</organism>
<dbReference type="InterPro" id="IPR006311">
    <property type="entry name" value="TAT_signal"/>
</dbReference>
<gene>
    <name evidence="4" type="ORF">F0Q34_17185</name>
</gene>
<dbReference type="PROSITE" id="PS51318">
    <property type="entry name" value="TAT"/>
    <property type="match status" value="1"/>
</dbReference>
<dbReference type="Gene3D" id="3.40.190.10">
    <property type="entry name" value="Periplasmic binding protein-like II"/>
    <property type="match status" value="2"/>
</dbReference>
<evidence type="ECO:0000313" key="5">
    <source>
        <dbReference type="Proteomes" id="UP000322110"/>
    </source>
</evidence>
<dbReference type="SUPFAM" id="SSF53850">
    <property type="entry name" value="Periplasmic binding protein-like II"/>
    <property type="match status" value="1"/>
</dbReference>
<comment type="caution">
    <text evidence="4">The sequence shown here is derived from an EMBL/GenBank/DDBJ whole genome shotgun (WGS) entry which is preliminary data.</text>
</comment>
<reference evidence="4 5" key="1">
    <citation type="journal article" date="2015" name="Int. J. Syst. Evol. Microbiol.">
        <title>Roseomonas oryzae sp. nov., isolated from paddy rhizosphere soil.</title>
        <authorList>
            <person name="Ramaprasad E.V."/>
            <person name="Sasikala Ch."/>
            <person name="Ramana Ch.V."/>
        </authorList>
    </citation>
    <scope>NUCLEOTIDE SEQUENCE [LARGE SCALE GENOMIC DNA]</scope>
    <source>
        <strain evidence="4 5">KCTC 42542</strain>
    </source>
</reference>
<evidence type="ECO:0000256" key="3">
    <source>
        <dbReference type="SAM" id="SignalP"/>
    </source>
</evidence>
<keyword evidence="1 3" id="KW-0732">Signal</keyword>
<evidence type="ECO:0000256" key="2">
    <source>
        <dbReference type="SAM" id="MobiDB-lite"/>
    </source>
</evidence>
<dbReference type="EMBL" id="VUKA01000012">
    <property type="protein sequence ID" value="KAA2212048.1"/>
    <property type="molecule type" value="Genomic_DNA"/>
</dbReference>
<evidence type="ECO:0000313" key="4">
    <source>
        <dbReference type="EMBL" id="KAA2212048.1"/>
    </source>
</evidence>
<dbReference type="PANTHER" id="PTHR30006">
    <property type="entry name" value="THIAMINE-BINDING PERIPLASMIC PROTEIN-RELATED"/>
    <property type="match status" value="1"/>
</dbReference>
<feature type="region of interest" description="Disordered" evidence="2">
    <location>
        <begin position="401"/>
        <end position="425"/>
    </location>
</feature>
<dbReference type="PANTHER" id="PTHR30006:SF25">
    <property type="entry name" value="PHOSPHOGLYCERATE TRANSPORT REGULATORY PROTEIN PGTC"/>
    <property type="match status" value="1"/>
</dbReference>
<name>A0A5B2TDW6_9PROT</name>
<protein>
    <submittedName>
        <fullName evidence="4">Extracellular solute-binding protein</fullName>
    </submittedName>
</protein>
<dbReference type="Pfam" id="PF13343">
    <property type="entry name" value="SBP_bac_6"/>
    <property type="match status" value="1"/>
</dbReference>
<evidence type="ECO:0000256" key="1">
    <source>
        <dbReference type="ARBA" id="ARBA00022729"/>
    </source>
</evidence>
<sequence length="451" mass="48898">MTQRLPVTRRWTLGMAAGAAAAVSSAPARAQAALEPRLVIITSFSRDVTTPFVQAFEQRHPGTKVEVQNRSTTAAVAFVRETRSSPPDLFWASAPDAFEVMKQGNLLARPQIDTAGIPATIGAQPTHDAEGHYFGFAVSGYGMMYNTRYLRANRLPVPKEWADLKNPVYQGHVGISSPSRSGTTHLTIETILQGEGWEPGWAQLLEIAGNFAQVSDRSFGVPDAVNSGQYGIGIVIDFFGFSAKASGFPVEFVYPTVTTLVPANIAMIENSKSPNAARAFIQFLLSPAGQEVLLDPKVMRLPVRPETYAKAPAGFPNPFKDQSLGARVTFDNGVSEARYELLNSLFDRLITFRLRELTEAWKAVHAAEAALAKSNNAQGRELLAQARARLTRVPVTEAQAADPAIAGAFQPTRPDRPAGPRQAQLEEEWDRAAVAAYAEAKQLAERAQRAG</sequence>
<keyword evidence="5" id="KW-1185">Reference proteome</keyword>
<feature type="signal peptide" evidence="3">
    <location>
        <begin position="1"/>
        <end position="30"/>
    </location>
</feature>
<dbReference type="Proteomes" id="UP000322110">
    <property type="component" value="Unassembled WGS sequence"/>
</dbReference>